<dbReference type="PANTHER" id="PTHR34239:SF2">
    <property type="entry name" value="TRANSPOSABLE ELEMENT P TRANSPOSASE_THAP9 CONSERVED DOMAIN-CONTAINING PROTEIN"/>
    <property type="match status" value="1"/>
</dbReference>
<dbReference type="Proteomes" id="UP001152795">
    <property type="component" value="Unassembled WGS sequence"/>
</dbReference>
<dbReference type="InterPro" id="IPR043502">
    <property type="entry name" value="DNA/RNA_pol_sf"/>
</dbReference>
<protein>
    <submittedName>
        <fullName evidence="2">Uncharacterized protein</fullName>
    </submittedName>
</protein>
<dbReference type="EMBL" id="CACRXK020023498">
    <property type="protein sequence ID" value="CAB4037817.1"/>
    <property type="molecule type" value="Genomic_DNA"/>
</dbReference>
<evidence type="ECO:0000313" key="2">
    <source>
        <dbReference type="EMBL" id="CAB4037817.1"/>
    </source>
</evidence>
<dbReference type="PANTHER" id="PTHR34239">
    <property type="entry name" value="APPLE DOMAIN-CONTAINING PROTEIN"/>
    <property type="match status" value="1"/>
</dbReference>
<feature type="region of interest" description="Disordered" evidence="1">
    <location>
        <begin position="77"/>
        <end position="137"/>
    </location>
</feature>
<gene>
    <name evidence="2" type="ORF">PACLA_8A084239</name>
</gene>
<dbReference type="OrthoDB" id="6083831at2759"/>
<proteinExistence type="predicted"/>
<evidence type="ECO:0000256" key="1">
    <source>
        <dbReference type="SAM" id="MobiDB-lite"/>
    </source>
</evidence>
<dbReference type="AlphaFoldDB" id="A0A7D9LNW6"/>
<organism evidence="2 3">
    <name type="scientific">Paramuricea clavata</name>
    <name type="common">Red gorgonian</name>
    <name type="synonym">Violescent sea-whip</name>
    <dbReference type="NCBI Taxonomy" id="317549"/>
    <lineage>
        <taxon>Eukaryota</taxon>
        <taxon>Metazoa</taxon>
        <taxon>Cnidaria</taxon>
        <taxon>Anthozoa</taxon>
        <taxon>Octocorallia</taxon>
        <taxon>Malacalcyonacea</taxon>
        <taxon>Plexauridae</taxon>
        <taxon>Paramuricea</taxon>
    </lineage>
</organism>
<evidence type="ECO:0000313" key="3">
    <source>
        <dbReference type="Proteomes" id="UP001152795"/>
    </source>
</evidence>
<sequence length="285" mass="32686">MLVETPNRDNSQLLASLVDTVAILAHTQTNLSLVRKEQIKPALKKEYSAICSLEDQPNSKLLFGNDLAKNLKDAKEASSLSSSMKSYPPKQYNYSANKKPALKNKQDFWQGQRKNNQKKKPWRGDERRSDRTSQTNPKLGVVIECTETPVQLNLPGQKFHPHEYQILDAEISKLVGKGVVNKVQPETTQFISSIFLRPKPDGSHRLILNLKKFNETVVYHHFKMDSIYDITKLASYKGLLYGIFGFKGCILLNTHQSIRPKIFTFHLERRNLPVYMFAQWAFMCT</sequence>
<reference evidence="2" key="1">
    <citation type="submission" date="2020-04" db="EMBL/GenBank/DDBJ databases">
        <authorList>
            <person name="Alioto T."/>
            <person name="Alioto T."/>
            <person name="Gomez Garrido J."/>
        </authorList>
    </citation>
    <scope>NUCLEOTIDE SEQUENCE</scope>
    <source>
        <strain evidence="2">A484AB</strain>
    </source>
</reference>
<dbReference type="Gene3D" id="3.10.10.10">
    <property type="entry name" value="HIV Type 1 Reverse Transcriptase, subunit A, domain 1"/>
    <property type="match status" value="1"/>
</dbReference>
<keyword evidence="3" id="KW-1185">Reference proteome</keyword>
<feature type="compositionally biased region" description="Basic and acidic residues" evidence="1">
    <location>
        <begin position="122"/>
        <end position="131"/>
    </location>
</feature>
<name>A0A7D9LNW6_PARCT</name>
<dbReference type="SUPFAM" id="SSF56672">
    <property type="entry name" value="DNA/RNA polymerases"/>
    <property type="match status" value="1"/>
</dbReference>
<comment type="caution">
    <text evidence="2">The sequence shown here is derived from an EMBL/GenBank/DDBJ whole genome shotgun (WGS) entry which is preliminary data.</text>
</comment>
<accession>A0A7D9LNW6</accession>